<dbReference type="Proteomes" id="UP000216207">
    <property type="component" value="Unassembled WGS sequence"/>
</dbReference>
<gene>
    <name evidence="1" type="primary">yutH</name>
    <name evidence="1" type="ORF">CHH72_06140</name>
</gene>
<dbReference type="PANTHER" id="PTHR39179:SF2">
    <property type="entry name" value="ENDOSPORE COAT-ASSOCIATED PROTEIN YUTH"/>
    <property type="match status" value="1"/>
</dbReference>
<dbReference type="SUPFAM" id="SSF56112">
    <property type="entry name" value="Protein kinase-like (PK-like)"/>
    <property type="match status" value="1"/>
</dbReference>
<name>A0A268P248_SHOCL</name>
<dbReference type="EMBL" id="NPCC01000006">
    <property type="protein sequence ID" value="PAE89834.1"/>
    <property type="molecule type" value="Genomic_DNA"/>
</dbReference>
<protein>
    <submittedName>
        <fullName evidence="1">Spore coat protein YutH</fullName>
    </submittedName>
</protein>
<evidence type="ECO:0000313" key="1">
    <source>
        <dbReference type="EMBL" id="PAE89834.1"/>
    </source>
</evidence>
<accession>A0A268P248</accession>
<dbReference type="OMA" id="TICHRRF"/>
<reference evidence="1 2" key="1">
    <citation type="submission" date="2017-07" db="EMBL/GenBank/DDBJ databases">
        <title>Isolation and whole genome analysis of endospore-forming bacteria from heroin.</title>
        <authorList>
            <person name="Kalinowski J."/>
            <person name="Ahrens B."/>
            <person name="Al-Dilaimi A."/>
            <person name="Winkler A."/>
            <person name="Wibberg D."/>
            <person name="Schleenbecker U."/>
            <person name="Ruckert C."/>
            <person name="Wolfel R."/>
            <person name="Grass G."/>
        </authorList>
    </citation>
    <scope>NUCLEOTIDE SEQUENCE [LARGE SCALE GENOMIC DNA]</scope>
    <source>
        <strain evidence="1 2">7539</strain>
    </source>
</reference>
<dbReference type="Gene3D" id="3.90.1200.10">
    <property type="match status" value="1"/>
</dbReference>
<organism evidence="1 2">
    <name type="scientific">Shouchella clausii</name>
    <name type="common">Alkalihalobacillus clausii</name>
    <dbReference type="NCBI Taxonomy" id="79880"/>
    <lineage>
        <taxon>Bacteria</taxon>
        <taxon>Bacillati</taxon>
        <taxon>Bacillota</taxon>
        <taxon>Bacilli</taxon>
        <taxon>Bacillales</taxon>
        <taxon>Bacillaceae</taxon>
        <taxon>Shouchella</taxon>
    </lineage>
</organism>
<dbReference type="InterPro" id="IPR014254">
    <property type="entry name" value="Spore_coat_YutH"/>
</dbReference>
<dbReference type="InterPro" id="IPR011009">
    <property type="entry name" value="Kinase-like_dom_sf"/>
</dbReference>
<evidence type="ECO:0000313" key="2">
    <source>
        <dbReference type="Proteomes" id="UP000216207"/>
    </source>
</evidence>
<dbReference type="GO" id="GO:0042601">
    <property type="term" value="C:endospore-forming forespore"/>
    <property type="evidence" value="ECO:0007669"/>
    <property type="project" value="TreeGrafter"/>
</dbReference>
<proteinExistence type="predicted"/>
<keyword evidence="1" id="KW-0167">Capsid protein</keyword>
<sequence length="346" mass="41362">MLERNLYDQYKLYCDERFTVGPYEGFRANNQAYIILPKDECMAEEVEMMAFCDFMRQAGDESVLELVPNRFNQSSALIDGVEAYVFKVPEFNEFRGVRIQSEWDLGEQLFTWHKRGQQGRQHWKKASFPPWQELWATRLEQLEDWYQALVNQGPQTTTDEAFLCTYPYFMGMTENAIQFAVDTQLDVKKELHDEPTICHRRFGETSWLYMSERGHIVKPPTAFLYDHPARDLAEWIRENRPMGEIRQNWERIASFFGGYEEWQVLTPYTWQMMYARLIFPLHYFEVIENYYQAQLPHEQREYGKQFQQLLDRETSNADFLGELAEEAKLSRYPQMPLLDWLKGQTL</sequence>
<comment type="caution">
    <text evidence="1">The sequence shown here is derived from an EMBL/GenBank/DDBJ whole genome shotgun (WGS) entry which is preliminary data.</text>
</comment>
<dbReference type="RefSeq" id="WP_011247785.1">
    <property type="nucleotide sequence ID" value="NZ_CP174174.1"/>
</dbReference>
<keyword evidence="1" id="KW-0946">Virion</keyword>
<dbReference type="NCBIfam" id="TIGR02905">
    <property type="entry name" value="spore_yutH"/>
    <property type="match status" value="1"/>
</dbReference>
<dbReference type="AlphaFoldDB" id="A0A268P248"/>
<dbReference type="InterPro" id="IPR047175">
    <property type="entry name" value="CotS-like"/>
</dbReference>
<dbReference type="PANTHER" id="PTHR39179">
    <property type="entry name" value="SPORE COAT PROTEIN I"/>
    <property type="match status" value="1"/>
</dbReference>